<accession>A0A0H3DJ95</accession>
<sequence length="245" mass="27137">MIGVSAQELSHWEAGTRVPKIEQVGLLLGALRVEPVERKRLLALAENAREPNWVEPGTAPELATYLEYERTAATVINWEPLLVPGILQTIDYARAVSDPSLRSAEEIERRVQIRLRRKQLLQGAEPLELVAFVGEAALRSGCCSAAAMAGQLTFLSSMSAQRNVSVRIVPIVAGFHPGLYGPFAILDFWNLPSIVHLEGYRGSAYLYDDREVADYRIAARRMRELALGEQESRAFIQGVIAELEA</sequence>
<dbReference type="AlphaFoldDB" id="A0A0H3DJ95"/>
<evidence type="ECO:0000259" key="1">
    <source>
        <dbReference type="PROSITE" id="PS50943"/>
    </source>
</evidence>
<dbReference type="eggNOG" id="COG2944">
    <property type="taxonomic scope" value="Bacteria"/>
</dbReference>
<feature type="domain" description="HTH cro/C1-type" evidence="1">
    <location>
        <begin position="1"/>
        <end position="38"/>
    </location>
</feature>
<dbReference type="KEGG" id="amd:AMED_8538"/>
<dbReference type="Pfam" id="PF19054">
    <property type="entry name" value="DUF5753"/>
    <property type="match status" value="1"/>
</dbReference>
<dbReference type="InterPro" id="IPR043917">
    <property type="entry name" value="DUF5753"/>
</dbReference>
<dbReference type="Proteomes" id="UP000000328">
    <property type="component" value="Chromosome"/>
</dbReference>
<proteinExistence type="predicted"/>
<dbReference type="HOGENOM" id="CLU_055817_1_0_11"/>
<name>A0A0H3DJ95_AMYMU</name>
<dbReference type="OrthoDB" id="2991476at2"/>
<protein>
    <recommendedName>
        <fullName evidence="1">HTH cro/C1-type domain-containing protein</fullName>
    </recommendedName>
</protein>
<dbReference type="EMBL" id="CP002000">
    <property type="protein sequence ID" value="ADJ50233.1"/>
    <property type="molecule type" value="Genomic_DNA"/>
</dbReference>
<dbReference type="PROSITE" id="PS50943">
    <property type="entry name" value="HTH_CROC1"/>
    <property type="match status" value="1"/>
</dbReference>
<organism evidence="2 3">
    <name type="scientific">Amycolatopsis mediterranei (strain U-32)</name>
    <dbReference type="NCBI Taxonomy" id="749927"/>
    <lineage>
        <taxon>Bacteria</taxon>
        <taxon>Bacillati</taxon>
        <taxon>Actinomycetota</taxon>
        <taxon>Actinomycetes</taxon>
        <taxon>Pseudonocardiales</taxon>
        <taxon>Pseudonocardiaceae</taxon>
        <taxon>Amycolatopsis</taxon>
    </lineage>
</organism>
<dbReference type="CDD" id="cd00093">
    <property type="entry name" value="HTH_XRE"/>
    <property type="match status" value="1"/>
</dbReference>
<dbReference type="InterPro" id="IPR001387">
    <property type="entry name" value="Cro/C1-type_HTH"/>
</dbReference>
<reference evidence="2 3" key="1">
    <citation type="journal article" date="2010" name="Cell Res.">
        <title>Complete genome sequence of the rifamycin SV-producing Amycolatopsis mediterranei U32 revealed its genetic characteristics in phylogeny and metabolism.</title>
        <authorList>
            <person name="Zhao W."/>
            <person name="Zhong Y."/>
            <person name="Yuan H."/>
            <person name="Wang J."/>
            <person name="Zheng H."/>
            <person name="Wang Y."/>
            <person name="Cen X."/>
            <person name="Xu F."/>
            <person name="Bai J."/>
            <person name="Han X."/>
            <person name="Lu G."/>
            <person name="Zhu Y."/>
            <person name="Shao Z."/>
            <person name="Yan H."/>
            <person name="Li C."/>
            <person name="Peng N."/>
            <person name="Zhang Z."/>
            <person name="Zhang Y."/>
            <person name="Lin W."/>
            <person name="Fan Y."/>
            <person name="Qin Z."/>
            <person name="Hu Y."/>
            <person name="Zhu B."/>
            <person name="Wang S."/>
            <person name="Ding X."/>
            <person name="Zhao G.P."/>
        </authorList>
    </citation>
    <scope>NUCLEOTIDE SEQUENCE [LARGE SCALE GENOMIC DNA]</scope>
    <source>
        <strain evidence="3">U-32</strain>
    </source>
</reference>
<dbReference type="PATRIC" id="fig|749927.5.peg.8864"/>
<evidence type="ECO:0000313" key="3">
    <source>
        <dbReference type="Proteomes" id="UP000000328"/>
    </source>
</evidence>
<evidence type="ECO:0000313" key="2">
    <source>
        <dbReference type="EMBL" id="ADJ50233.1"/>
    </source>
</evidence>
<gene>
    <name evidence="2" type="ordered locus">AMED_8538</name>
</gene>